<dbReference type="InterPro" id="IPR007681">
    <property type="entry name" value="Mog1"/>
</dbReference>
<reference evidence="2" key="1">
    <citation type="journal article" date="2023" name="Mol. Phylogenet. Evol.">
        <title>Genome-scale phylogeny and comparative genomics of the fungal order Sordariales.</title>
        <authorList>
            <person name="Hensen N."/>
            <person name="Bonometti L."/>
            <person name="Westerberg I."/>
            <person name="Brannstrom I.O."/>
            <person name="Guillou S."/>
            <person name="Cros-Aarteil S."/>
            <person name="Calhoun S."/>
            <person name="Haridas S."/>
            <person name="Kuo A."/>
            <person name="Mondo S."/>
            <person name="Pangilinan J."/>
            <person name="Riley R."/>
            <person name="LaButti K."/>
            <person name="Andreopoulos B."/>
            <person name="Lipzen A."/>
            <person name="Chen C."/>
            <person name="Yan M."/>
            <person name="Daum C."/>
            <person name="Ng V."/>
            <person name="Clum A."/>
            <person name="Steindorff A."/>
            <person name="Ohm R.A."/>
            <person name="Martin F."/>
            <person name="Silar P."/>
            <person name="Natvig D.O."/>
            <person name="Lalanne C."/>
            <person name="Gautier V."/>
            <person name="Ament-Velasquez S.L."/>
            <person name="Kruys A."/>
            <person name="Hutchinson M.I."/>
            <person name="Powell A.J."/>
            <person name="Barry K."/>
            <person name="Miller A.N."/>
            <person name="Grigoriev I.V."/>
            <person name="Debuchy R."/>
            <person name="Gladieux P."/>
            <person name="Hiltunen Thoren M."/>
            <person name="Johannesson H."/>
        </authorList>
    </citation>
    <scope>NUCLEOTIDE SEQUENCE</scope>
    <source>
        <strain evidence="2">PSN324</strain>
    </source>
</reference>
<dbReference type="PANTHER" id="PTHR15837:SF5">
    <property type="entry name" value="NYN DOMAIN-CONTAINING PROTEIN"/>
    <property type="match status" value="1"/>
</dbReference>
<dbReference type="Proteomes" id="UP001321749">
    <property type="component" value="Unassembled WGS sequence"/>
</dbReference>
<reference evidence="2" key="2">
    <citation type="submission" date="2023-06" db="EMBL/GenBank/DDBJ databases">
        <authorList>
            <consortium name="Lawrence Berkeley National Laboratory"/>
            <person name="Mondo S.J."/>
            <person name="Hensen N."/>
            <person name="Bonometti L."/>
            <person name="Westerberg I."/>
            <person name="Brannstrom I.O."/>
            <person name="Guillou S."/>
            <person name="Cros-Aarteil S."/>
            <person name="Calhoun S."/>
            <person name="Haridas S."/>
            <person name="Kuo A."/>
            <person name="Pangilinan J."/>
            <person name="Riley R."/>
            <person name="Labutti K."/>
            <person name="Andreopoulos B."/>
            <person name="Lipzen A."/>
            <person name="Chen C."/>
            <person name="Yanf M."/>
            <person name="Daum C."/>
            <person name="Ng V."/>
            <person name="Clum A."/>
            <person name="Steindorff A."/>
            <person name="Ohm R."/>
            <person name="Martin F."/>
            <person name="Silar P."/>
            <person name="Natvig D."/>
            <person name="Lalanne C."/>
            <person name="Gautier V."/>
            <person name="Ament-Velasquez S.L."/>
            <person name="Kruys A."/>
            <person name="Hutchinson M.I."/>
            <person name="Powell A.J."/>
            <person name="Barry K."/>
            <person name="Miller A.N."/>
            <person name="Grigoriev I.V."/>
            <person name="Debuchy R."/>
            <person name="Gladieux P."/>
            <person name="Thoren M.H."/>
            <person name="Johannesson H."/>
        </authorList>
    </citation>
    <scope>NUCLEOTIDE SEQUENCE</scope>
    <source>
        <strain evidence="2">PSN324</strain>
    </source>
</reference>
<proteinExistence type="predicted"/>
<dbReference type="GO" id="GO:0031267">
    <property type="term" value="F:small GTPase binding"/>
    <property type="evidence" value="ECO:0007669"/>
    <property type="project" value="TreeGrafter"/>
</dbReference>
<keyword evidence="3" id="KW-1185">Reference proteome</keyword>
<feature type="compositionally biased region" description="Low complexity" evidence="1">
    <location>
        <begin position="214"/>
        <end position="236"/>
    </location>
</feature>
<dbReference type="GO" id="GO:0005085">
    <property type="term" value="F:guanyl-nucleotide exchange factor activity"/>
    <property type="evidence" value="ECO:0007669"/>
    <property type="project" value="TreeGrafter"/>
</dbReference>
<gene>
    <name evidence="2" type="ORF">QBC42DRAFT_284655</name>
</gene>
<feature type="compositionally biased region" description="Polar residues" evidence="1">
    <location>
        <begin position="192"/>
        <end position="203"/>
    </location>
</feature>
<dbReference type="CDD" id="cd18724">
    <property type="entry name" value="PIN_LabA-like"/>
    <property type="match status" value="1"/>
</dbReference>
<organism evidence="2 3">
    <name type="scientific">Cladorrhinum samala</name>
    <dbReference type="NCBI Taxonomy" id="585594"/>
    <lineage>
        <taxon>Eukaryota</taxon>
        <taxon>Fungi</taxon>
        <taxon>Dikarya</taxon>
        <taxon>Ascomycota</taxon>
        <taxon>Pezizomycotina</taxon>
        <taxon>Sordariomycetes</taxon>
        <taxon>Sordariomycetidae</taxon>
        <taxon>Sordariales</taxon>
        <taxon>Podosporaceae</taxon>
        <taxon>Cladorrhinum</taxon>
    </lineage>
</organism>
<evidence type="ECO:0000313" key="3">
    <source>
        <dbReference type="Proteomes" id="UP001321749"/>
    </source>
</evidence>
<evidence type="ECO:0008006" key="4">
    <source>
        <dbReference type="Google" id="ProtNLM"/>
    </source>
</evidence>
<evidence type="ECO:0000313" key="2">
    <source>
        <dbReference type="EMBL" id="KAK4464271.1"/>
    </source>
</evidence>
<protein>
    <recommendedName>
        <fullName evidence="4">NYN domain-containing protein</fullName>
    </recommendedName>
</protein>
<name>A0AAV9HYV9_9PEZI</name>
<dbReference type="AlphaFoldDB" id="A0AAV9HYV9"/>
<dbReference type="GO" id="GO:0005634">
    <property type="term" value="C:nucleus"/>
    <property type="evidence" value="ECO:0007669"/>
    <property type="project" value="TreeGrafter"/>
</dbReference>
<sequence length="703" mass="77852">MSSLKTTFYGGHREPDSLRHLGDDFQTLAKWIQHKTANPSFKLSDLSQSDQHLLFSSARGEFKLNHSANLVVGVKFIEDKPVDGMDPDLINMFNSPNYTQSITNNQDGYYGQFDYGIARAEQDARDAYALARDQGKNHQTAEEAAKATFEAGVKHYNRNVWPGRCRMKNPVPKRVLPIEYQDGKLSLKPTVQAPNDYTRQSGIYHNRPKESAEQSKPTQPTPSSSPLGWSDSSPVSYQSKTPEDHSRTSSVSQQVTEPAHQLIDLDETDLIDGGAFLPSNLLDELCGAAPAASSTRLTKDSIHQANPTGQLGAGLMQHLQAAARFDGKNNDNFSVPVGDGIWSSIYNVAFPGPQQLRAFEADQQAANQSVHLAGTAAVATRPVAPPSANTSLVPQTTQTPPVGNCAHSQIPQFSTPCESSRLVPLKEQMWNGMTCYGVPPDLLKARFRRDQLTPAYWTDRLGKERYLRHLFSDLKYSDAKLQSSRLTGKVARKPVHIIVDLSNIVIGFYNTMKLARGLPLHKRIQKPAFSIKNFDSLLRRDRAAAQRIAASSYSTRSSQAEPRPFHIEDAKALGYETIALQRVPSLLGSSAEQEQGVDEILHLKMVQAVLDLQGRPATMILATGDAANAQYSDGFKSNVERALVAGWNVELYSWGSSIAKAWTEPEFTKLWGSQFRVIVLDKFVEELFDMTIENFELESESSE</sequence>
<comment type="caution">
    <text evidence="2">The sequence shown here is derived from an EMBL/GenBank/DDBJ whole genome shotgun (WGS) entry which is preliminary data.</text>
</comment>
<dbReference type="PANTHER" id="PTHR15837">
    <property type="entry name" value="RAN GUANINE NUCLEOTIDE RELEASE FACTOR"/>
    <property type="match status" value="1"/>
</dbReference>
<feature type="region of interest" description="Disordered" evidence="1">
    <location>
        <begin position="187"/>
        <end position="257"/>
    </location>
</feature>
<dbReference type="GO" id="GO:0006606">
    <property type="term" value="P:protein import into nucleus"/>
    <property type="evidence" value="ECO:0007669"/>
    <property type="project" value="TreeGrafter"/>
</dbReference>
<evidence type="ECO:0000256" key="1">
    <source>
        <dbReference type="SAM" id="MobiDB-lite"/>
    </source>
</evidence>
<dbReference type="EMBL" id="MU864950">
    <property type="protein sequence ID" value="KAK4464271.1"/>
    <property type="molecule type" value="Genomic_DNA"/>
</dbReference>
<accession>A0AAV9HYV9</accession>